<dbReference type="EMBL" id="MU003500">
    <property type="protein sequence ID" value="KAF2473279.1"/>
    <property type="molecule type" value="Genomic_DNA"/>
</dbReference>
<proteinExistence type="predicted"/>
<sequence>MIQSPYTNPPDSQMQPDEQFLRVLTCNASGSPLISTLKSPFQNWLIINLESLYQVSPEANAMDAAVLGSFRQMDDFTAISNAEARRLDWDALSNIRLKDFSYASRRLTIRYEVNEEHRRKIYDETKKAMAELWSANPRGLFPSPAQVRETIDSCETVELESDRSKTKSKHKPTSSV</sequence>
<keyword evidence="2" id="KW-1185">Reference proteome</keyword>
<name>A0ACB6R1Z1_9PLEO</name>
<evidence type="ECO:0000313" key="2">
    <source>
        <dbReference type="Proteomes" id="UP000799755"/>
    </source>
</evidence>
<comment type="caution">
    <text evidence="1">The sequence shown here is derived from an EMBL/GenBank/DDBJ whole genome shotgun (WGS) entry which is preliminary data.</text>
</comment>
<gene>
    <name evidence="1" type="ORF">BDR25DRAFT_130564</name>
</gene>
<accession>A0ACB6R1Z1</accession>
<organism evidence="1 2">
    <name type="scientific">Lindgomyces ingoldianus</name>
    <dbReference type="NCBI Taxonomy" id="673940"/>
    <lineage>
        <taxon>Eukaryota</taxon>
        <taxon>Fungi</taxon>
        <taxon>Dikarya</taxon>
        <taxon>Ascomycota</taxon>
        <taxon>Pezizomycotina</taxon>
        <taxon>Dothideomycetes</taxon>
        <taxon>Pleosporomycetidae</taxon>
        <taxon>Pleosporales</taxon>
        <taxon>Lindgomycetaceae</taxon>
        <taxon>Lindgomyces</taxon>
    </lineage>
</organism>
<protein>
    <submittedName>
        <fullName evidence="1">Uncharacterized protein</fullName>
    </submittedName>
</protein>
<dbReference type="Proteomes" id="UP000799755">
    <property type="component" value="Unassembled WGS sequence"/>
</dbReference>
<reference evidence="1" key="1">
    <citation type="journal article" date="2020" name="Stud. Mycol.">
        <title>101 Dothideomycetes genomes: a test case for predicting lifestyles and emergence of pathogens.</title>
        <authorList>
            <person name="Haridas S."/>
            <person name="Albert R."/>
            <person name="Binder M."/>
            <person name="Bloem J."/>
            <person name="Labutti K."/>
            <person name="Salamov A."/>
            <person name="Andreopoulos B."/>
            <person name="Baker S."/>
            <person name="Barry K."/>
            <person name="Bills G."/>
            <person name="Bluhm B."/>
            <person name="Cannon C."/>
            <person name="Castanera R."/>
            <person name="Culley D."/>
            <person name="Daum C."/>
            <person name="Ezra D."/>
            <person name="Gonzalez J."/>
            <person name="Henrissat B."/>
            <person name="Kuo A."/>
            <person name="Liang C."/>
            <person name="Lipzen A."/>
            <person name="Lutzoni F."/>
            <person name="Magnuson J."/>
            <person name="Mondo S."/>
            <person name="Nolan M."/>
            <person name="Ohm R."/>
            <person name="Pangilinan J."/>
            <person name="Park H.-J."/>
            <person name="Ramirez L."/>
            <person name="Alfaro M."/>
            <person name="Sun H."/>
            <person name="Tritt A."/>
            <person name="Yoshinaga Y."/>
            <person name="Zwiers L.-H."/>
            <person name="Turgeon B."/>
            <person name="Goodwin S."/>
            <person name="Spatafora J."/>
            <person name="Crous P."/>
            <person name="Grigoriev I."/>
        </authorList>
    </citation>
    <scope>NUCLEOTIDE SEQUENCE</scope>
    <source>
        <strain evidence="1">ATCC 200398</strain>
    </source>
</reference>
<evidence type="ECO:0000313" key="1">
    <source>
        <dbReference type="EMBL" id="KAF2473279.1"/>
    </source>
</evidence>